<feature type="transmembrane region" description="Helical" evidence="1">
    <location>
        <begin position="177"/>
        <end position="195"/>
    </location>
</feature>
<evidence type="ECO:0000256" key="1">
    <source>
        <dbReference type="SAM" id="Phobius"/>
    </source>
</evidence>
<gene>
    <name evidence="2" type="ORF">Edafosvirus6_33</name>
</gene>
<sequence>MDIIRLLFTLIFNIGIYVQKSTQKGVKIDGKKIWGNIEKIICALPTDITCDKYSAGTLTAFHNEIISLDNKYKLTKNEFSDMANHFLLQLYNLPIKKSDGKIILFRLMQIAFNAGQLFVLHKMKKLNPEIDVMLSKFKYIDLSFYVNDEQKIKLASYISTTDFIWVYIKIMCLTGNVMKWLKMIIIVCFIIYMVYF</sequence>
<accession>A0A3G4ZV25</accession>
<reference evidence="2" key="1">
    <citation type="submission" date="2018-10" db="EMBL/GenBank/DDBJ databases">
        <title>Hidden diversity of soil giant viruses.</title>
        <authorList>
            <person name="Schulz F."/>
            <person name="Alteio L."/>
            <person name="Goudeau D."/>
            <person name="Ryan E.M."/>
            <person name="Malmstrom R.R."/>
            <person name="Blanchard J."/>
            <person name="Woyke T."/>
        </authorList>
    </citation>
    <scope>NUCLEOTIDE SEQUENCE</scope>
    <source>
        <strain evidence="2">EDV1</strain>
    </source>
</reference>
<proteinExistence type="predicted"/>
<organism evidence="2">
    <name type="scientific">Edafosvirus sp</name>
    <dbReference type="NCBI Taxonomy" id="2487765"/>
    <lineage>
        <taxon>Viruses</taxon>
        <taxon>Varidnaviria</taxon>
        <taxon>Bamfordvirae</taxon>
        <taxon>Nucleocytoviricota</taxon>
        <taxon>Megaviricetes</taxon>
        <taxon>Imitervirales</taxon>
        <taxon>Mimiviridae</taxon>
        <taxon>Klosneuvirinae</taxon>
    </lineage>
</organism>
<name>A0A3G4ZV25_9VIRU</name>
<evidence type="ECO:0000313" key="2">
    <source>
        <dbReference type="EMBL" id="AYV78184.1"/>
    </source>
</evidence>
<keyword evidence="1" id="KW-1133">Transmembrane helix</keyword>
<protein>
    <submittedName>
        <fullName evidence="2">Uncharacterized protein</fullName>
    </submittedName>
</protein>
<keyword evidence="1" id="KW-0812">Transmembrane</keyword>
<keyword evidence="1" id="KW-0472">Membrane</keyword>
<dbReference type="EMBL" id="MK072071">
    <property type="protein sequence ID" value="AYV78184.1"/>
    <property type="molecule type" value="Genomic_DNA"/>
</dbReference>